<dbReference type="OrthoDB" id="1876238at2759"/>
<protein>
    <submittedName>
        <fullName evidence="3">Protein LURP-one-related 17</fullName>
    </submittedName>
</protein>
<dbReference type="InterPro" id="IPR038595">
    <property type="entry name" value="LOR_sf"/>
</dbReference>
<dbReference type="PANTHER" id="PTHR31087:SF14">
    <property type="entry name" value="PROTEIN LURP-ONE-RELATED 17"/>
    <property type="match status" value="1"/>
</dbReference>
<gene>
    <name evidence="3" type="ORF">CR513_05846</name>
</gene>
<dbReference type="InterPro" id="IPR007612">
    <property type="entry name" value="LOR"/>
</dbReference>
<dbReference type="SUPFAM" id="SSF54518">
    <property type="entry name" value="Tubby C-terminal domain-like"/>
    <property type="match status" value="1"/>
</dbReference>
<dbReference type="Pfam" id="PF04525">
    <property type="entry name" value="LOR"/>
    <property type="match status" value="1"/>
</dbReference>
<evidence type="ECO:0000256" key="1">
    <source>
        <dbReference type="ARBA" id="ARBA00005437"/>
    </source>
</evidence>
<evidence type="ECO:0000313" key="3">
    <source>
        <dbReference type="EMBL" id="RDY09748.1"/>
    </source>
</evidence>
<comment type="similarity">
    <text evidence="1">Belongs to the LOR family.</text>
</comment>
<accession>A0A371I3Z0</accession>
<reference evidence="3" key="1">
    <citation type="submission" date="2018-05" db="EMBL/GenBank/DDBJ databases">
        <title>Draft genome of Mucuna pruriens seed.</title>
        <authorList>
            <person name="Nnadi N.E."/>
            <person name="Vos R."/>
            <person name="Hasami M.H."/>
            <person name="Devisetty U.K."/>
            <person name="Aguiy J.C."/>
        </authorList>
    </citation>
    <scope>NUCLEOTIDE SEQUENCE [LARGE SCALE GENOMIC DNA]</scope>
    <source>
        <strain evidence="3">JCA_2017</strain>
    </source>
</reference>
<dbReference type="Gene3D" id="2.40.160.200">
    <property type="entry name" value="LURP1-related"/>
    <property type="match status" value="1"/>
</dbReference>
<dbReference type="PANTHER" id="PTHR31087">
    <property type="match status" value="1"/>
</dbReference>
<dbReference type="InterPro" id="IPR025659">
    <property type="entry name" value="Tubby-like_C"/>
</dbReference>
<comment type="caution">
    <text evidence="3">The sequence shown here is derived from an EMBL/GenBank/DDBJ whole genome shotgun (WGS) entry which is preliminary data.</text>
</comment>
<organism evidence="3 4">
    <name type="scientific">Mucuna pruriens</name>
    <name type="common">Velvet bean</name>
    <name type="synonym">Dolichos pruriens</name>
    <dbReference type="NCBI Taxonomy" id="157652"/>
    <lineage>
        <taxon>Eukaryota</taxon>
        <taxon>Viridiplantae</taxon>
        <taxon>Streptophyta</taxon>
        <taxon>Embryophyta</taxon>
        <taxon>Tracheophyta</taxon>
        <taxon>Spermatophyta</taxon>
        <taxon>Magnoliopsida</taxon>
        <taxon>eudicotyledons</taxon>
        <taxon>Gunneridae</taxon>
        <taxon>Pentapetalae</taxon>
        <taxon>rosids</taxon>
        <taxon>fabids</taxon>
        <taxon>Fabales</taxon>
        <taxon>Fabaceae</taxon>
        <taxon>Papilionoideae</taxon>
        <taxon>50 kb inversion clade</taxon>
        <taxon>NPAAA clade</taxon>
        <taxon>indigoferoid/millettioid clade</taxon>
        <taxon>Phaseoleae</taxon>
        <taxon>Mucuna</taxon>
    </lineage>
</organism>
<dbReference type="STRING" id="157652.A0A371I3Z0"/>
<dbReference type="Proteomes" id="UP000257109">
    <property type="component" value="Unassembled WGS sequence"/>
</dbReference>
<dbReference type="AlphaFoldDB" id="A0A371I3Z0"/>
<feature type="region of interest" description="Disordered" evidence="2">
    <location>
        <begin position="1"/>
        <end position="26"/>
    </location>
</feature>
<feature type="compositionally biased region" description="Basic and acidic residues" evidence="2">
    <location>
        <begin position="10"/>
        <end position="26"/>
    </location>
</feature>
<keyword evidence="4" id="KW-1185">Reference proteome</keyword>
<proteinExistence type="inferred from homology"/>
<dbReference type="EMBL" id="QJKJ01000980">
    <property type="protein sequence ID" value="RDY09748.1"/>
    <property type="molecule type" value="Genomic_DNA"/>
</dbReference>
<evidence type="ECO:0000313" key="4">
    <source>
        <dbReference type="Proteomes" id="UP000257109"/>
    </source>
</evidence>
<name>A0A371I3Z0_MUCPR</name>
<sequence>MRVFPSLKSLSREVHQHEEQERELDEEKNKAEKLCTSLTVWRKSLVMSCKGFTVIDSDGNLVYRVDNYIGRPNEVTLMDASGKSILTMCRRRKLGLLDSWFVYEGEVGNMRTRTRTRLSKSSESPICCVRKHVSILHGNTNVQAYVYRGVSHSDKRCVAFTIEGSYAHRTCKVLDECRRVVAEIKRKEPNTKNVSFGIGIFQLFVHPGFDPAFAMALVLLLDQMFS</sequence>
<evidence type="ECO:0000256" key="2">
    <source>
        <dbReference type="SAM" id="MobiDB-lite"/>
    </source>
</evidence>